<proteinExistence type="predicted"/>
<keyword evidence="2" id="KW-1185">Reference proteome</keyword>
<gene>
    <name evidence="1" type="ORF">EDD18DRAFT_748896</name>
</gene>
<name>A0AA39USR3_9AGAR</name>
<reference evidence="1" key="1">
    <citation type="submission" date="2023-06" db="EMBL/GenBank/DDBJ databases">
        <authorList>
            <consortium name="Lawrence Berkeley National Laboratory"/>
            <person name="Ahrendt S."/>
            <person name="Sahu N."/>
            <person name="Indic B."/>
            <person name="Wong-Bajracharya J."/>
            <person name="Merenyi Z."/>
            <person name="Ke H.-M."/>
            <person name="Monk M."/>
            <person name="Kocsube S."/>
            <person name="Drula E."/>
            <person name="Lipzen A."/>
            <person name="Balint B."/>
            <person name="Henrissat B."/>
            <person name="Andreopoulos B."/>
            <person name="Martin F.M."/>
            <person name="Harder C.B."/>
            <person name="Rigling D."/>
            <person name="Ford K.L."/>
            <person name="Foster G.D."/>
            <person name="Pangilinan J."/>
            <person name="Papanicolaou A."/>
            <person name="Barry K."/>
            <person name="LaButti K."/>
            <person name="Viragh M."/>
            <person name="Koriabine M."/>
            <person name="Yan M."/>
            <person name="Riley R."/>
            <person name="Champramary S."/>
            <person name="Plett K.L."/>
            <person name="Tsai I.J."/>
            <person name="Slot J."/>
            <person name="Sipos G."/>
            <person name="Plett J."/>
            <person name="Nagy L.G."/>
            <person name="Grigoriev I.V."/>
        </authorList>
    </citation>
    <scope>NUCLEOTIDE SEQUENCE</scope>
    <source>
        <strain evidence="1">HWK02</strain>
    </source>
</reference>
<evidence type="ECO:0000313" key="2">
    <source>
        <dbReference type="Proteomes" id="UP001175228"/>
    </source>
</evidence>
<sequence>MCSWITIKHYLNLDYMYPTTVPIPGETLSQSSWLRWYMKRLTILSFTDNQAASALWHVRTLLAPSIDTFQPGLIFKVLWNLFKDPFL</sequence>
<organism evidence="1 2">
    <name type="scientific">Armillaria luteobubalina</name>
    <dbReference type="NCBI Taxonomy" id="153913"/>
    <lineage>
        <taxon>Eukaryota</taxon>
        <taxon>Fungi</taxon>
        <taxon>Dikarya</taxon>
        <taxon>Basidiomycota</taxon>
        <taxon>Agaricomycotina</taxon>
        <taxon>Agaricomycetes</taxon>
        <taxon>Agaricomycetidae</taxon>
        <taxon>Agaricales</taxon>
        <taxon>Marasmiineae</taxon>
        <taxon>Physalacriaceae</taxon>
        <taxon>Armillaria</taxon>
    </lineage>
</organism>
<accession>A0AA39USR3</accession>
<protein>
    <submittedName>
        <fullName evidence="1">Uncharacterized protein</fullName>
    </submittedName>
</protein>
<evidence type="ECO:0000313" key="1">
    <source>
        <dbReference type="EMBL" id="KAK0501777.1"/>
    </source>
</evidence>
<dbReference type="Proteomes" id="UP001175228">
    <property type="component" value="Unassembled WGS sequence"/>
</dbReference>
<dbReference type="EMBL" id="JAUEPU010000006">
    <property type="protein sequence ID" value="KAK0501777.1"/>
    <property type="molecule type" value="Genomic_DNA"/>
</dbReference>
<dbReference type="AlphaFoldDB" id="A0AA39USR3"/>
<comment type="caution">
    <text evidence="1">The sequence shown here is derived from an EMBL/GenBank/DDBJ whole genome shotgun (WGS) entry which is preliminary data.</text>
</comment>